<evidence type="ECO:0000256" key="1">
    <source>
        <dbReference type="SAM" id="SignalP"/>
    </source>
</evidence>
<feature type="signal peptide" evidence="1">
    <location>
        <begin position="1"/>
        <end position="18"/>
    </location>
</feature>
<keyword evidence="3" id="KW-1185">Reference proteome</keyword>
<proteinExistence type="predicted"/>
<protein>
    <recommendedName>
        <fullName evidence="4">DUF5723 domain-containing protein</fullName>
    </recommendedName>
</protein>
<name>A0ABV9P4U5_9FLAO</name>
<accession>A0ABV9P4U5</accession>
<evidence type="ECO:0000313" key="3">
    <source>
        <dbReference type="Proteomes" id="UP001595885"/>
    </source>
</evidence>
<dbReference type="RefSeq" id="WP_379741689.1">
    <property type="nucleotide sequence ID" value="NZ_JBHSGW010000025.1"/>
</dbReference>
<gene>
    <name evidence="2" type="ORF">ACFO3U_10375</name>
</gene>
<organism evidence="2 3">
    <name type="scientific">Flavobacterium ponti</name>
    <dbReference type="NCBI Taxonomy" id="665133"/>
    <lineage>
        <taxon>Bacteria</taxon>
        <taxon>Pseudomonadati</taxon>
        <taxon>Bacteroidota</taxon>
        <taxon>Flavobacteriia</taxon>
        <taxon>Flavobacteriales</taxon>
        <taxon>Flavobacteriaceae</taxon>
        <taxon>Flavobacterium</taxon>
    </lineage>
</organism>
<reference evidence="3" key="1">
    <citation type="journal article" date="2019" name="Int. J. Syst. Evol. Microbiol.">
        <title>The Global Catalogue of Microorganisms (GCM) 10K type strain sequencing project: providing services to taxonomists for standard genome sequencing and annotation.</title>
        <authorList>
            <consortium name="The Broad Institute Genomics Platform"/>
            <consortium name="The Broad Institute Genome Sequencing Center for Infectious Disease"/>
            <person name="Wu L."/>
            <person name="Ma J."/>
        </authorList>
    </citation>
    <scope>NUCLEOTIDE SEQUENCE [LARGE SCALE GENOMIC DNA]</scope>
    <source>
        <strain evidence="3">CCUG 50349</strain>
    </source>
</reference>
<evidence type="ECO:0000313" key="2">
    <source>
        <dbReference type="EMBL" id="MFC4740398.1"/>
    </source>
</evidence>
<sequence length="449" mass="49254">MKKILLFLSLLVFNLSIAQEHYSGINISRRVGILNSSFNPAELTNLSNTYEVNVFNTSLNVSNNKVSFGDIVSSDEDIEDLIFDGDEAANMRLDLLVNGPAFAMKYKKWAFGISTNAVAKANIIDVDVNLGEALTNSGINSIAGITGVNTQYNQKINAATWGEIGLSLARDLYETDKYKFSAGTNLRLLFPSSFTNFAADKFNGSIVNVGGDLSLTDTQANLNIAYSGPIADGFTDADNFNDFFSSGINGYAIDLGVNFKIKSEDNNPKDYKLNSGIAVKNIGSMTFKSDNNISNNYNLNISDTQFLDLNQFEDVDNVRDIEQLLLNSGYLTKTSDESDFTIKLPTLFTAYADLKVAKRFYVSAFTQQKLVDDSDNDFSTTQNSITLTPRFSGENYEIYVPLSDNEISGFTGGFGFRLGGFFMGSGSILTAMIDDTKQADVYLGFRIGF</sequence>
<feature type="chain" id="PRO_5046595785" description="DUF5723 domain-containing protein" evidence="1">
    <location>
        <begin position="19"/>
        <end position="449"/>
    </location>
</feature>
<comment type="caution">
    <text evidence="2">The sequence shown here is derived from an EMBL/GenBank/DDBJ whole genome shotgun (WGS) entry which is preliminary data.</text>
</comment>
<dbReference type="EMBL" id="JBHSGW010000025">
    <property type="protein sequence ID" value="MFC4740398.1"/>
    <property type="molecule type" value="Genomic_DNA"/>
</dbReference>
<dbReference type="Proteomes" id="UP001595885">
    <property type="component" value="Unassembled WGS sequence"/>
</dbReference>
<evidence type="ECO:0008006" key="4">
    <source>
        <dbReference type="Google" id="ProtNLM"/>
    </source>
</evidence>
<keyword evidence="1" id="KW-0732">Signal</keyword>